<dbReference type="Pfam" id="PF05048">
    <property type="entry name" value="NosD"/>
    <property type="match status" value="1"/>
</dbReference>
<protein>
    <recommendedName>
        <fullName evidence="1">Periplasmic copper-binding protein NosD beta helix domain-containing protein</fullName>
    </recommendedName>
</protein>
<sequence>MMQRQRFVSSAALGVLMLFVVLGLGIGLSTPKAPATQSATKAWVDDDDPTCGGNSPCFQTVQAAVEAVDDSGLEGGFVYIRPGRYRENVVIKRTVSLIGVGGSVRLEAADPTKPTILVSNGLQSRPIKIIGLEIFGGKIGIDVVDARIGVIASNRIQGYNSFNSLLRTEAGIWIERAVIVGSFGIVGNEISNVTAGIFLGQGAVVDRISDNIIQRTGWGIALQDDARALSISANTFNHNDSHIIVTGQGRAYIVNNQMLLAENRGITGTAEGAFLYIDNNLLADSGMAGIYLSCQSPSFSTPLGVGDEDPCPGQQGPEFYIIRNKIEGGRYGIIVVTGQGRILHNWISNNGFASSSVLKGTGLLLGQKMQVEISHNWIVNNIVGAAYSISGAYAAESGSCQFLVERPPFEGKLTGSNNEIRDNEFADLCPPDYPWPPGFRK</sequence>
<evidence type="ECO:0000313" key="2">
    <source>
        <dbReference type="EMBL" id="BAL60245.1"/>
    </source>
</evidence>
<dbReference type="SMART" id="SM00710">
    <property type="entry name" value="PbH1"/>
    <property type="match status" value="6"/>
</dbReference>
<accession>H5SUP5</accession>
<dbReference type="InterPro" id="IPR006626">
    <property type="entry name" value="PbH1"/>
</dbReference>
<dbReference type="InterPro" id="IPR007742">
    <property type="entry name" value="NosD_dom"/>
</dbReference>
<dbReference type="AlphaFoldDB" id="H5SUP5"/>
<dbReference type="EMBL" id="AP011803">
    <property type="protein sequence ID" value="BAL60245.1"/>
    <property type="molecule type" value="Genomic_DNA"/>
</dbReference>
<organism evidence="2">
    <name type="scientific">Acetithermum autotrophicum</name>
    <dbReference type="NCBI Taxonomy" id="1446466"/>
    <lineage>
        <taxon>Bacteria</taxon>
        <taxon>Candidatus Bipolaricaulota</taxon>
        <taxon>Candidatus Acetithermum</taxon>
    </lineage>
</organism>
<evidence type="ECO:0000259" key="1">
    <source>
        <dbReference type="Pfam" id="PF05048"/>
    </source>
</evidence>
<proteinExistence type="predicted"/>
<gene>
    <name evidence="2" type="ORF">HGMM_OP4C881</name>
</gene>
<dbReference type="InterPro" id="IPR012334">
    <property type="entry name" value="Pectin_lyas_fold"/>
</dbReference>
<reference evidence="2" key="2">
    <citation type="journal article" date="2012" name="PLoS ONE">
        <title>A Deeply Branching Thermophilic Bacterium with an Ancient Acetyl-CoA Pathway Dominates a Subsurface Ecosystem.</title>
        <authorList>
            <person name="Takami H."/>
            <person name="Noguchi H."/>
            <person name="Takaki Y."/>
            <person name="Uchiyama I."/>
            <person name="Toyoda A."/>
            <person name="Nishi S."/>
            <person name="Chee G.-J."/>
            <person name="Arai W."/>
            <person name="Nunoura T."/>
            <person name="Itoh T."/>
            <person name="Hattori M."/>
            <person name="Takai K."/>
        </authorList>
    </citation>
    <scope>NUCLEOTIDE SEQUENCE</scope>
</reference>
<name>H5SUP5_ACEAU</name>
<dbReference type="InterPro" id="IPR011050">
    <property type="entry name" value="Pectin_lyase_fold/virulence"/>
</dbReference>
<dbReference type="Gene3D" id="2.160.20.10">
    <property type="entry name" value="Single-stranded right-handed beta-helix, Pectin lyase-like"/>
    <property type="match status" value="1"/>
</dbReference>
<reference evidence="2" key="1">
    <citation type="journal article" date="2005" name="Environ. Microbiol.">
        <title>Genetic and functional properties of uncultivated thermophilic crenarchaeotes from a subsurface gold mine as revealed by analysis of genome fragments.</title>
        <authorList>
            <person name="Nunoura T."/>
            <person name="Hirayama H."/>
            <person name="Takami H."/>
            <person name="Oida H."/>
            <person name="Nishi S."/>
            <person name="Shimamura S."/>
            <person name="Suzuki Y."/>
            <person name="Inagaki F."/>
            <person name="Takai K."/>
            <person name="Nealson K.H."/>
            <person name="Horikoshi K."/>
        </authorList>
    </citation>
    <scope>NUCLEOTIDE SEQUENCE</scope>
</reference>
<feature type="domain" description="Periplasmic copper-binding protein NosD beta helix" evidence="1">
    <location>
        <begin position="154"/>
        <end position="292"/>
    </location>
</feature>
<dbReference type="SUPFAM" id="SSF51126">
    <property type="entry name" value="Pectin lyase-like"/>
    <property type="match status" value="1"/>
</dbReference>